<feature type="domain" description="R" evidence="9">
    <location>
        <begin position="287"/>
        <end position="304"/>
    </location>
</feature>
<organism evidence="10 11">
    <name type="scientific">Malus domestica</name>
    <name type="common">Apple</name>
    <name type="synonym">Pyrus malus</name>
    <dbReference type="NCBI Taxonomy" id="3750"/>
    <lineage>
        <taxon>Eukaryota</taxon>
        <taxon>Viridiplantae</taxon>
        <taxon>Streptophyta</taxon>
        <taxon>Embryophyta</taxon>
        <taxon>Tracheophyta</taxon>
        <taxon>Spermatophyta</taxon>
        <taxon>Magnoliopsida</taxon>
        <taxon>eudicotyledons</taxon>
        <taxon>Gunneridae</taxon>
        <taxon>Pentapetalae</taxon>
        <taxon>rosids</taxon>
        <taxon>fabids</taxon>
        <taxon>Rosales</taxon>
        <taxon>Rosaceae</taxon>
        <taxon>Amygdaloideae</taxon>
        <taxon>Maleae</taxon>
        <taxon>Malus</taxon>
    </lineage>
</organism>
<evidence type="ECO:0000256" key="4">
    <source>
        <dbReference type="ARBA" id="ARBA00023125"/>
    </source>
</evidence>
<evidence type="ECO:0000256" key="7">
    <source>
        <dbReference type="SAM" id="MobiDB-lite"/>
    </source>
</evidence>
<feature type="domain" description="TCP" evidence="8">
    <location>
        <begin position="162"/>
        <end position="220"/>
    </location>
</feature>
<dbReference type="Proteomes" id="UP000290289">
    <property type="component" value="Chromosome 13"/>
</dbReference>
<dbReference type="InterPro" id="IPR005333">
    <property type="entry name" value="Transcription_factor_TCP"/>
</dbReference>
<dbReference type="GO" id="GO:0043565">
    <property type="term" value="F:sequence-specific DNA binding"/>
    <property type="evidence" value="ECO:0007669"/>
    <property type="project" value="TreeGrafter"/>
</dbReference>
<evidence type="ECO:0000256" key="1">
    <source>
        <dbReference type="ARBA" id="ARBA00004123"/>
    </source>
</evidence>
<comment type="caution">
    <text evidence="10">The sequence shown here is derived from an EMBL/GenBank/DDBJ whole genome shotgun (WGS) entry which is preliminary data.</text>
</comment>
<sequence length="477" mass="53198">MFPSSSTTSNTQLPFLCDDNHTNGIIDDFHQNPNSISSHGGYHQYYSQYYYSDDQQQQQAPDFLEHDGMLLSYLLSQQQLLIDSSSTTNVATHSNHTRAHSSAEICIVDSNSNKTMELINRADEITVIPAADSQIKKNNVKMNGEGGGEKKAKFARKRASGKKDRHSKIYTAQGPRDRRMRLSLQIARKFFDLQDMLGFDKASKTIEWLFTKSKTAIKDLKQHLLVSPKEDYSSTNGGATAKVNSFESTTGDVASKIMEPNSSAAKGDISIGLAREKKYRKLSVVARESRVEARARARERTREKMMRIRGFDQDHQSTKQSHKHQEQQNPNELFETAGMMNSMMMSMNRPNDGQKIVGRTSSNCGGAERLFLNFDFSRHAEASGANSEDCDFPGNWGAINNTKNIITGNVLQVEQNPTSYPKQQNPSSIFGTGTQEQNPNSIFLTTLAKAQDQNSTTSSNFAINTNISTLQPLFTGN</sequence>
<evidence type="ECO:0000256" key="6">
    <source>
        <dbReference type="ARBA" id="ARBA00023242"/>
    </source>
</evidence>
<dbReference type="Gramene" id="mRNA:MD13G0041800">
    <property type="protein sequence ID" value="CDS:MD13G0041800.1"/>
    <property type="gene ID" value="MD13G0041800"/>
</dbReference>
<evidence type="ECO:0000256" key="5">
    <source>
        <dbReference type="ARBA" id="ARBA00023163"/>
    </source>
</evidence>
<keyword evidence="3" id="KW-0805">Transcription regulation</keyword>
<proteinExistence type="predicted"/>
<evidence type="ECO:0000256" key="3">
    <source>
        <dbReference type="ARBA" id="ARBA00023015"/>
    </source>
</evidence>
<dbReference type="EMBL" id="RDQH01000339">
    <property type="protein sequence ID" value="RXH79350.1"/>
    <property type="molecule type" value="Genomic_DNA"/>
</dbReference>
<evidence type="ECO:0000256" key="2">
    <source>
        <dbReference type="ARBA" id="ARBA00022473"/>
    </source>
</evidence>
<reference evidence="10 11" key="1">
    <citation type="submission" date="2018-10" db="EMBL/GenBank/DDBJ databases">
        <title>A high-quality apple genome assembly.</title>
        <authorList>
            <person name="Hu J."/>
        </authorList>
    </citation>
    <scope>NUCLEOTIDE SEQUENCE [LARGE SCALE GENOMIC DNA]</scope>
    <source>
        <strain evidence="11">cv. HFTH1</strain>
        <tissue evidence="10">Young leaf</tissue>
    </source>
</reference>
<gene>
    <name evidence="10" type="ORF">DVH24_040497</name>
</gene>
<feature type="region of interest" description="Disordered" evidence="7">
    <location>
        <begin position="310"/>
        <end position="331"/>
    </location>
</feature>
<evidence type="ECO:0008006" key="12">
    <source>
        <dbReference type="Google" id="ProtNLM"/>
    </source>
</evidence>
<dbReference type="PROSITE" id="PS51369">
    <property type="entry name" value="TCP"/>
    <property type="match status" value="1"/>
</dbReference>
<keyword evidence="6" id="KW-0539">Nucleus</keyword>
<evidence type="ECO:0000259" key="9">
    <source>
        <dbReference type="PROSITE" id="PS51370"/>
    </source>
</evidence>
<keyword evidence="4" id="KW-0238">DNA-binding</keyword>
<evidence type="ECO:0000259" key="8">
    <source>
        <dbReference type="PROSITE" id="PS51369"/>
    </source>
</evidence>
<accession>A0A498I7Y3</accession>
<evidence type="ECO:0000313" key="11">
    <source>
        <dbReference type="Proteomes" id="UP000290289"/>
    </source>
</evidence>
<dbReference type="InterPro" id="IPR017887">
    <property type="entry name" value="TF_TCP_subgr"/>
</dbReference>
<dbReference type="Pfam" id="PF03634">
    <property type="entry name" value="TCP"/>
    <property type="match status" value="1"/>
</dbReference>
<keyword evidence="11" id="KW-1185">Reference proteome</keyword>
<keyword evidence="2" id="KW-0217">Developmental protein</keyword>
<dbReference type="AlphaFoldDB" id="A0A498I7Y3"/>
<name>A0A498I7Y3_MALDO</name>
<protein>
    <recommendedName>
        <fullName evidence="12">TCP domain-containing protein</fullName>
    </recommendedName>
</protein>
<dbReference type="GO" id="GO:0005634">
    <property type="term" value="C:nucleus"/>
    <property type="evidence" value="ECO:0007669"/>
    <property type="project" value="UniProtKB-SubCell"/>
</dbReference>
<dbReference type="OrthoDB" id="1162398at2759"/>
<dbReference type="PANTHER" id="PTHR31072">
    <property type="entry name" value="TRANSCRIPTION FACTOR TCP4-RELATED"/>
    <property type="match status" value="1"/>
</dbReference>
<dbReference type="GO" id="GO:2000032">
    <property type="term" value="P:regulation of secondary shoot formation"/>
    <property type="evidence" value="ECO:0007669"/>
    <property type="project" value="TreeGrafter"/>
</dbReference>
<feature type="compositionally biased region" description="Basic residues" evidence="7">
    <location>
        <begin position="153"/>
        <end position="166"/>
    </location>
</feature>
<comment type="subcellular location">
    <subcellularLocation>
        <location evidence="1">Nucleus</location>
    </subcellularLocation>
</comment>
<evidence type="ECO:0000313" key="10">
    <source>
        <dbReference type="EMBL" id="RXH79350.1"/>
    </source>
</evidence>
<feature type="region of interest" description="Disordered" evidence="7">
    <location>
        <begin position="138"/>
        <end position="166"/>
    </location>
</feature>
<dbReference type="GO" id="GO:0003700">
    <property type="term" value="F:DNA-binding transcription factor activity"/>
    <property type="evidence" value="ECO:0007669"/>
    <property type="project" value="InterPro"/>
</dbReference>
<dbReference type="InterPro" id="IPR017888">
    <property type="entry name" value="CYC/TB1_R_domain"/>
</dbReference>
<dbReference type="PROSITE" id="PS51370">
    <property type="entry name" value="R"/>
    <property type="match status" value="1"/>
</dbReference>
<dbReference type="PANTHER" id="PTHR31072:SF87">
    <property type="entry name" value="TRANSCRIPTION FACTOR TCP12"/>
    <property type="match status" value="1"/>
</dbReference>
<keyword evidence="5" id="KW-0804">Transcription</keyword>
<dbReference type="SMR" id="A0A498I7Y3"/>